<reference evidence="2 3" key="1">
    <citation type="journal article" date="2018" name="Mycol. Prog.">
        <title>Coniella lustricola, a new species from submerged detritus.</title>
        <authorList>
            <person name="Raudabaugh D.B."/>
            <person name="Iturriaga T."/>
            <person name="Carver A."/>
            <person name="Mondo S."/>
            <person name="Pangilinan J."/>
            <person name="Lipzen A."/>
            <person name="He G."/>
            <person name="Amirebrahimi M."/>
            <person name="Grigoriev I.V."/>
            <person name="Miller A.N."/>
        </authorList>
    </citation>
    <scope>NUCLEOTIDE SEQUENCE [LARGE SCALE GENOMIC DNA]</scope>
    <source>
        <strain evidence="2 3">B22-T-1</strain>
    </source>
</reference>
<name>A0A2T3AF37_9PEZI</name>
<evidence type="ECO:0000313" key="2">
    <source>
        <dbReference type="EMBL" id="PSR94396.1"/>
    </source>
</evidence>
<evidence type="ECO:0008006" key="4">
    <source>
        <dbReference type="Google" id="ProtNLM"/>
    </source>
</evidence>
<dbReference type="AlphaFoldDB" id="A0A2T3AF37"/>
<feature type="chain" id="PRO_5015536655" description="Secreted protein" evidence="1">
    <location>
        <begin position="26"/>
        <end position="167"/>
    </location>
</feature>
<dbReference type="Proteomes" id="UP000241462">
    <property type="component" value="Unassembled WGS sequence"/>
</dbReference>
<keyword evidence="3" id="KW-1185">Reference proteome</keyword>
<sequence length="167" mass="18457">MQCVALASPWLAFACKCTAAGGCLASAECEVVVRERHHRAAGKFPLKAKNNGLTEVMCCQFWSWQRYGVDNQFLLISTAACSFKYKIHDHMTREPSQRHSNAHDANASSPALTIATCPSVPQHLSRFSYRTICQDQLSDKQAGCLLRSRPRLGSVLLMQVRTLACLG</sequence>
<feature type="signal peptide" evidence="1">
    <location>
        <begin position="1"/>
        <end position="25"/>
    </location>
</feature>
<protein>
    <recommendedName>
        <fullName evidence="4">Secreted protein</fullName>
    </recommendedName>
</protein>
<proteinExistence type="predicted"/>
<keyword evidence="1" id="KW-0732">Signal</keyword>
<evidence type="ECO:0000313" key="3">
    <source>
        <dbReference type="Proteomes" id="UP000241462"/>
    </source>
</evidence>
<gene>
    <name evidence="2" type="ORF">BD289DRAFT_139797</name>
</gene>
<dbReference type="EMBL" id="KZ678398">
    <property type="protein sequence ID" value="PSR94396.1"/>
    <property type="molecule type" value="Genomic_DNA"/>
</dbReference>
<evidence type="ECO:0000256" key="1">
    <source>
        <dbReference type="SAM" id="SignalP"/>
    </source>
</evidence>
<organism evidence="2 3">
    <name type="scientific">Coniella lustricola</name>
    <dbReference type="NCBI Taxonomy" id="2025994"/>
    <lineage>
        <taxon>Eukaryota</taxon>
        <taxon>Fungi</taxon>
        <taxon>Dikarya</taxon>
        <taxon>Ascomycota</taxon>
        <taxon>Pezizomycotina</taxon>
        <taxon>Sordariomycetes</taxon>
        <taxon>Sordariomycetidae</taxon>
        <taxon>Diaporthales</taxon>
        <taxon>Schizoparmaceae</taxon>
        <taxon>Coniella</taxon>
    </lineage>
</organism>
<dbReference type="InParanoid" id="A0A2T3AF37"/>
<accession>A0A2T3AF37</accession>